<dbReference type="OrthoDB" id="6150652at2759"/>
<evidence type="ECO:0000313" key="1">
    <source>
        <dbReference type="EMBL" id="ESO85243.1"/>
    </source>
</evidence>
<dbReference type="EMBL" id="KB203301">
    <property type="protein sequence ID" value="ESO85243.1"/>
    <property type="molecule type" value="Genomic_DNA"/>
</dbReference>
<proteinExistence type="predicted"/>
<reference evidence="1 2" key="1">
    <citation type="journal article" date="2013" name="Nature">
        <title>Insights into bilaterian evolution from three spiralian genomes.</title>
        <authorList>
            <person name="Simakov O."/>
            <person name="Marletaz F."/>
            <person name="Cho S.J."/>
            <person name="Edsinger-Gonzales E."/>
            <person name="Havlak P."/>
            <person name="Hellsten U."/>
            <person name="Kuo D.H."/>
            <person name="Larsson T."/>
            <person name="Lv J."/>
            <person name="Arendt D."/>
            <person name="Savage R."/>
            <person name="Osoegawa K."/>
            <person name="de Jong P."/>
            <person name="Grimwood J."/>
            <person name="Chapman J.A."/>
            <person name="Shapiro H."/>
            <person name="Aerts A."/>
            <person name="Otillar R.P."/>
            <person name="Terry A.Y."/>
            <person name="Boore J.L."/>
            <person name="Grigoriev I.V."/>
            <person name="Lindberg D.R."/>
            <person name="Seaver E.C."/>
            <person name="Weisblat D.A."/>
            <person name="Putnam N.H."/>
            <person name="Rokhsar D.S."/>
        </authorList>
    </citation>
    <scope>NUCLEOTIDE SEQUENCE [LARGE SCALE GENOMIC DNA]</scope>
</reference>
<evidence type="ECO:0000313" key="2">
    <source>
        <dbReference type="Proteomes" id="UP000030746"/>
    </source>
</evidence>
<sequence>MRTMIHNYQTNNDHKIELVWIPSDVSIPGNDQADRCAKESLSLEDIESVEYSYSEFCSIVSSRINQKWAYMLRNLDTARYHIDPKIPNHTKPSICSHLQSGNQTPDQQHLPVFQQLLYNLTKPNQRLPFDYQSTRNTMIRTSWEE</sequence>
<accession>V3Z3N0</accession>
<name>V3Z3N0_LOTGI</name>
<gene>
    <name evidence="1" type="ORF">LOTGIDRAFT_168050</name>
</gene>
<dbReference type="Proteomes" id="UP000030746">
    <property type="component" value="Unassembled WGS sequence"/>
</dbReference>
<dbReference type="CTD" id="20240756"/>
<dbReference type="HOGENOM" id="CLU_100361_0_0_1"/>
<dbReference type="AlphaFoldDB" id="V3Z3N0"/>
<protein>
    <submittedName>
        <fullName evidence="1">Uncharacterized protein</fullName>
    </submittedName>
</protein>
<dbReference type="GeneID" id="20240756"/>
<organism evidence="1 2">
    <name type="scientific">Lottia gigantea</name>
    <name type="common">Giant owl limpet</name>
    <dbReference type="NCBI Taxonomy" id="225164"/>
    <lineage>
        <taxon>Eukaryota</taxon>
        <taxon>Metazoa</taxon>
        <taxon>Spiralia</taxon>
        <taxon>Lophotrochozoa</taxon>
        <taxon>Mollusca</taxon>
        <taxon>Gastropoda</taxon>
        <taxon>Patellogastropoda</taxon>
        <taxon>Lottioidea</taxon>
        <taxon>Lottiidae</taxon>
        <taxon>Lottia</taxon>
    </lineage>
</organism>
<keyword evidence="2" id="KW-1185">Reference proteome</keyword>
<dbReference type="RefSeq" id="XP_009064156.1">
    <property type="nucleotide sequence ID" value="XM_009065908.1"/>
</dbReference>
<dbReference type="KEGG" id="lgi:LOTGIDRAFT_168050"/>